<keyword evidence="6" id="KW-1133">Transmembrane helix</keyword>
<evidence type="ECO:0000256" key="6">
    <source>
        <dbReference type="SAM" id="Phobius"/>
    </source>
</evidence>
<evidence type="ECO:0000256" key="2">
    <source>
        <dbReference type="ARBA" id="ARBA00022475"/>
    </source>
</evidence>
<keyword evidence="5 6" id="KW-0472">Membrane</keyword>
<dbReference type="InterPro" id="IPR029044">
    <property type="entry name" value="Nucleotide-diphossugar_trans"/>
</dbReference>
<comment type="subcellular location">
    <subcellularLocation>
        <location evidence="1">Cell membrane</location>
    </subcellularLocation>
</comment>
<keyword evidence="2" id="KW-1003">Cell membrane</keyword>
<proteinExistence type="predicted"/>
<organism evidence="8">
    <name type="scientific">marine metagenome</name>
    <dbReference type="NCBI Taxonomy" id="408172"/>
    <lineage>
        <taxon>unclassified sequences</taxon>
        <taxon>metagenomes</taxon>
        <taxon>ecological metagenomes</taxon>
    </lineage>
</organism>
<dbReference type="AlphaFoldDB" id="A0A382KSA4"/>
<dbReference type="GO" id="GO:0016757">
    <property type="term" value="F:glycosyltransferase activity"/>
    <property type="evidence" value="ECO:0007669"/>
    <property type="project" value="UniProtKB-KW"/>
</dbReference>
<keyword evidence="6" id="KW-0812">Transmembrane</keyword>
<evidence type="ECO:0000256" key="4">
    <source>
        <dbReference type="ARBA" id="ARBA00022679"/>
    </source>
</evidence>
<feature type="transmembrane region" description="Helical" evidence="6">
    <location>
        <begin position="337"/>
        <end position="354"/>
    </location>
</feature>
<feature type="transmembrane region" description="Helical" evidence="6">
    <location>
        <begin position="172"/>
        <end position="192"/>
    </location>
</feature>
<dbReference type="EMBL" id="UINC01082549">
    <property type="protein sequence ID" value="SVC27418.1"/>
    <property type="molecule type" value="Genomic_DNA"/>
</dbReference>
<evidence type="ECO:0000259" key="7">
    <source>
        <dbReference type="Pfam" id="PF00535"/>
    </source>
</evidence>
<dbReference type="CDD" id="cd00761">
    <property type="entry name" value="Glyco_tranf_GTA_type"/>
    <property type="match status" value="1"/>
</dbReference>
<dbReference type="PANTHER" id="PTHR43646">
    <property type="entry name" value="GLYCOSYLTRANSFERASE"/>
    <property type="match status" value="1"/>
</dbReference>
<dbReference type="Pfam" id="PF00535">
    <property type="entry name" value="Glycos_transf_2"/>
    <property type="match status" value="1"/>
</dbReference>
<protein>
    <recommendedName>
        <fullName evidence="7">Glycosyltransferase 2-like domain-containing protein</fullName>
    </recommendedName>
</protein>
<keyword evidence="4" id="KW-0808">Transferase</keyword>
<dbReference type="InterPro" id="IPR001173">
    <property type="entry name" value="Glyco_trans_2-like"/>
</dbReference>
<reference evidence="8" key="1">
    <citation type="submission" date="2018-05" db="EMBL/GenBank/DDBJ databases">
        <authorList>
            <person name="Lanie J.A."/>
            <person name="Ng W.-L."/>
            <person name="Kazmierczak K.M."/>
            <person name="Andrzejewski T.M."/>
            <person name="Davidsen T.M."/>
            <person name="Wayne K.J."/>
            <person name="Tettelin H."/>
            <person name="Glass J.I."/>
            <person name="Rusch D."/>
            <person name="Podicherti R."/>
            <person name="Tsui H.-C.T."/>
            <person name="Winkler M.E."/>
        </authorList>
    </citation>
    <scope>NUCLEOTIDE SEQUENCE</scope>
</reference>
<feature type="domain" description="Glycosyltransferase 2-like" evidence="7">
    <location>
        <begin position="47"/>
        <end position="216"/>
    </location>
</feature>
<dbReference type="SUPFAM" id="SSF53448">
    <property type="entry name" value="Nucleotide-diphospho-sugar transferases"/>
    <property type="match status" value="1"/>
</dbReference>
<evidence type="ECO:0000256" key="1">
    <source>
        <dbReference type="ARBA" id="ARBA00004236"/>
    </source>
</evidence>
<keyword evidence="3" id="KW-0328">Glycosyltransferase</keyword>
<feature type="transmembrane region" description="Helical" evidence="6">
    <location>
        <begin position="274"/>
        <end position="297"/>
    </location>
</feature>
<accession>A0A382KSA4</accession>
<dbReference type="PANTHER" id="PTHR43646:SF2">
    <property type="entry name" value="GLYCOSYLTRANSFERASE 2-LIKE DOMAIN-CONTAINING PROTEIN"/>
    <property type="match status" value="1"/>
</dbReference>
<sequence length="385" mass="43955">MEILFYLATITLFLFILSNIELALGNRKIKWLKDISANEGSNAPKVSIIVPACNEEKNIEVALKSLVTQNYKNLEIIVVNDRSTDETASILERLATEYSNITISNISELPLGWVGKNHALYNGAKQAKGEYLLFTDADIVMDSTAIQRAVYHMQQNKLDHIAVMPEIKMPGFILNLLCVAFYAYFGLLFKPWKVKSLKSKRSIGVGAFNLMRRQAYLESGTLKAVSMRIDDDIQLGKIIKKKGFNQEFLIGKGLLSVEWYSSFKGMVDGLTKNFFTIFNYNIGLVFVYTLLLILFYIVPLFGVFLTSGTTQLLNGFILLSLLFLFWDNSSVYRLNRWYAFGFLLASLLLTYMLWKSTLTTLFDRGVNWRGTHYPLKELKTYRSKN</sequence>
<dbReference type="GO" id="GO:0005886">
    <property type="term" value="C:plasma membrane"/>
    <property type="evidence" value="ECO:0007669"/>
    <property type="project" value="UniProtKB-SubCell"/>
</dbReference>
<feature type="transmembrane region" description="Helical" evidence="6">
    <location>
        <begin position="303"/>
        <end position="325"/>
    </location>
</feature>
<name>A0A382KSA4_9ZZZZ</name>
<dbReference type="Gene3D" id="3.90.550.10">
    <property type="entry name" value="Spore Coat Polysaccharide Biosynthesis Protein SpsA, Chain A"/>
    <property type="match status" value="1"/>
</dbReference>
<evidence type="ECO:0000256" key="5">
    <source>
        <dbReference type="ARBA" id="ARBA00023136"/>
    </source>
</evidence>
<evidence type="ECO:0000256" key="3">
    <source>
        <dbReference type="ARBA" id="ARBA00022676"/>
    </source>
</evidence>
<gene>
    <name evidence="8" type="ORF">METZ01_LOCUS280272</name>
</gene>
<evidence type="ECO:0000313" key="8">
    <source>
        <dbReference type="EMBL" id="SVC27418.1"/>
    </source>
</evidence>